<evidence type="ECO:0000313" key="2">
    <source>
        <dbReference type="EMBL" id="RKQ68024.1"/>
    </source>
</evidence>
<dbReference type="Gene3D" id="3.40.50.150">
    <property type="entry name" value="Vaccinia Virus protein VP39"/>
    <property type="match status" value="1"/>
</dbReference>
<dbReference type="SUPFAM" id="SSF53335">
    <property type="entry name" value="S-adenosyl-L-methionine-dependent methyltransferases"/>
    <property type="match status" value="1"/>
</dbReference>
<dbReference type="EMBL" id="RBIG01000004">
    <property type="protein sequence ID" value="RKQ68024.1"/>
    <property type="molecule type" value="Genomic_DNA"/>
</dbReference>
<dbReference type="InterPro" id="IPR029063">
    <property type="entry name" value="SAM-dependent_MTases_sf"/>
</dbReference>
<dbReference type="CDD" id="cd02440">
    <property type="entry name" value="AdoMet_MTases"/>
    <property type="match status" value="1"/>
</dbReference>
<keyword evidence="2" id="KW-0489">Methyltransferase</keyword>
<dbReference type="Pfam" id="PF08241">
    <property type="entry name" value="Methyltransf_11"/>
    <property type="match status" value="1"/>
</dbReference>
<dbReference type="InterPro" id="IPR013216">
    <property type="entry name" value="Methyltransf_11"/>
</dbReference>
<organism evidence="2 3">
    <name type="scientific">Oceanibaculum indicum</name>
    <dbReference type="NCBI Taxonomy" id="526216"/>
    <lineage>
        <taxon>Bacteria</taxon>
        <taxon>Pseudomonadati</taxon>
        <taxon>Pseudomonadota</taxon>
        <taxon>Alphaproteobacteria</taxon>
        <taxon>Rhodospirillales</taxon>
        <taxon>Oceanibaculaceae</taxon>
        <taxon>Oceanibaculum</taxon>
    </lineage>
</organism>
<protein>
    <submittedName>
        <fullName evidence="2">Methyltransferase family protein</fullName>
    </submittedName>
</protein>
<dbReference type="AlphaFoldDB" id="A0A420WAJ4"/>
<name>A0A420WAJ4_9PROT</name>
<evidence type="ECO:0000259" key="1">
    <source>
        <dbReference type="Pfam" id="PF08241"/>
    </source>
</evidence>
<dbReference type="PANTHER" id="PTHR43591">
    <property type="entry name" value="METHYLTRANSFERASE"/>
    <property type="match status" value="1"/>
</dbReference>
<sequence length="315" mass="34722">MSCGHVCREEDGVLDLRLDASFDTLLDVEEYDAAHHVTDGSARILSRLYSDIVTGKGKAATGKVLEIGAGSGNLTCGLAEHSEFAEIHCSDLSPAFMRLLCQRIKMLSCRNTVHFYLLDANELPFVPGSFDFVFGHSILHHLAHFERAIAAAYRVLKPGGIAVFGEPVMDTNALISLAAGTIRMMETVRPVPAFTRREQAILEVVARRSAEKRANMEGDRDALRQIEDKFMFALADMRYLAKELGFSDFDCISPHVGKGYGAAVKAGLVQIFRQCAIDPAKLDPYQAVFENLELTMGPVADRHPVGMFSYFVFVK</sequence>
<keyword evidence="2" id="KW-0808">Transferase</keyword>
<gene>
    <name evidence="2" type="ORF">BCL74_3341</name>
</gene>
<feature type="domain" description="Methyltransferase type 11" evidence="1">
    <location>
        <begin position="65"/>
        <end position="164"/>
    </location>
</feature>
<proteinExistence type="predicted"/>
<comment type="caution">
    <text evidence="2">The sequence shown here is derived from an EMBL/GenBank/DDBJ whole genome shotgun (WGS) entry which is preliminary data.</text>
</comment>
<dbReference type="GO" id="GO:0008757">
    <property type="term" value="F:S-adenosylmethionine-dependent methyltransferase activity"/>
    <property type="evidence" value="ECO:0007669"/>
    <property type="project" value="InterPro"/>
</dbReference>
<dbReference type="PANTHER" id="PTHR43591:SF110">
    <property type="entry name" value="RHODANESE DOMAIN-CONTAINING PROTEIN"/>
    <property type="match status" value="1"/>
</dbReference>
<evidence type="ECO:0000313" key="3">
    <source>
        <dbReference type="Proteomes" id="UP000277424"/>
    </source>
</evidence>
<accession>A0A420WAJ4</accession>
<reference evidence="2 3" key="1">
    <citation type="submission" date="2018-10" db="EMBL/GenBank/DDBJ databases">
        <title>Comparative analysis of microorganisms from saline springs in Andes Mountain Range, Colombia.</title>
        <authorList>
            <person name="Rubin E."/>
        </authorList>
    </citation>
    <scope>NUCLEOTIDE SEQUENCE [LARGE SCALE GENOMIC DNA]</scope>
    <source>
        <strain evidence="2 3">USBA 36</strain>
    </source>
</reference>
<dbReference type="GO" id="GO:0032259">
    <property type="term" value="P:methylation"/>
    <property type="evidence" value="ECO:0007669"/>
    <property type="project" value="UniProtKB-KW"/>
</dbReference>
<dbReference type="Proteomes" id="UP000277424">
    <property type="component" value="Unassembled WGS sequence"/>
</dbReference>